<evidence type="ECO:0000256" key="4">
    <source>
        <dbReference type="ARBA" id="ARBA00022801"/>
    </source>
</evidence>
<dbReference type="CDD" id="cd02120">
    <property type="entry name" value="PA_subtilisin_like"/>
    <property type="match status" value="1"/>
</dbReference>
<evidence type="ECO:0000259" key="9">
    <source>
        <dbReference type="Pfam" id="PF02225"/>
    </source>
</evidence>
<dbReference type="InterPro" id="IPR034197">
    <property type="entry name" value="Peptidases_S8_3"/>
</dbReference>
<dbReference type="Gene3D" id="3.40.50.200">
    <property type="entry name" value="Peptidase S8/S53 domain"/>
    <property type="match status" value="1"/>
</dbReference>
<evidence type="ECO:0000256" key="7">
    <source>
        <dbReference type="SAM" id="SignalP"/>
    </source>
</evidence>
<dbReference type="Pfam" id="PF00082">
    <property type="entry name" value="Peptidase_S8"/>
    <property type="match status" value="1"/>
</dbReference>
<comment type="similarity">
    <text evidence="1 6">Belongs to the peptidase S8 family.</text>
</comment>
<evidence type="ECO:0000259" key="11">
    <source>
        <dbReference type="Pfam" id="PF17766"/>
    </source>
</evidence>
<evidence type="ECO:0000259" key="10">
    <source>
        <dbReference type="Pfam" id="PF05922"/>
    </source>
</evidence>
<dbReference type="Gene3D" id="3.30.70.80">
    <property type="entry name" value="Peptidase S8 propeptide/proteinase inhibitor I9"/>
    <property type="match status" value="1"/>
</dbReference>
<dbReference type="SUPFAM" id="SSF52743">
    <property type="entry name" value="Subtilisin-like"/>
    <property type="match status" value="1"/>
</dbReference>
<organism evidence="12 13">
    <name type="scientific">Coffea arabica</name>
    <name type="common">Arabian coffee</name>
    <dbReference type="NCBI Taxonomy" id="13443"/>
    <lineage>
        <taxon>Eukaryota</taxon>
        <taxon>Viridiplantae</taxon>
        <taxon>Streptophyta</taxon>
        <taxon>Embryophyta</taxon>
        <taxon>Tracheophyta</taxon>
        <taxon>Spermatophyta</taxon>
        <taxon>Magnoliopsida</taxon>
        <taxon>eudicotyledons</taxon>
        <taxon>Gunneridae</taxon>
        <taxon>Pentapetalae</taxon>
        <taxon>asterids</taxon>
        <taxon>lamiids</taxon>
        <taxon>Gentianales</taxon>
        <taxon>Rubiaceae</taxon>
        <taxon>Ixoroideae</taxon>
        <taxon>Gardenieae complex</taxon>
        <taxon>Bertiereae - Coffeeae clade</taxon>
        <taxon>Coffeeae</taxon>
        <taxon>Coffea</taxon>
    </lineage>
</organism>
<evidence type="ECO:0000256" key="2">
    <source>
        <dbReference type="ARBA" id="ARBA00022670"/>
    </source>
</evidence>
<keyword evidence="12" id="KW-1185">Reference proteome</keyword>
<dbReference type="PROSITE" id="PS00138">
    <property type="entry name" value="SUBTILASE_SER"/>
    <property type="match status" value="1"/>
</dbReference>
<dbReference type="InterPro" id="IPR023828">
    <property type="entry name" value="Peptidase_S8_Ser-AS"/>
</dbReference>
<dbReference type="InterPro" id="IPR037045">
    <property type="entry name" value="S8pro/Inhibitor_I9_sf"/>
</dbReference>
<proteinExistence type="inferred from homology"/>
<dbReference type="InterPro" id="IPR045051">
    <property type="entry name" value="SBT"/>
</dbReference>
<feature type="domain" description="Inhibitor I9" evidence="10">
    <location>
        <begin position="26"/>
        <end position="106"/>
    </location>
</feature>
<dbReference type="InterPro" id="IPR000209">
    <property type="entry name" value="Peptidase_S8/S53_dom"/>
</dbReference>
<sequence length="779" mass="84839">MEEPPVFSLLVLLLLPLLTSCVENQVYIVYFGEHSGDKTLHEIEENHHSYLLSVKESEEDARSSLLYSYKHSINGFAAVLKPEEAEKLSGRKGVVSVFKSTKYTLHTTRSWEFAGLEDPSNEYNAYDKDVLLVKAQFGRDVIVGLLDSGYWPESQSFVDTGLGPVPKRWKGICQTGNQFNTSHCNRKVIGAHYYLKGYEKAYGALDRTRDYFSPLDKDGHGTHTTSIVGGRRVHNVSALGGFAYGTASGGAPLVSLAMYKVCWPIPDRDNKIENTCLSEDMLAAIDDAIEDGVDVLSISIGAYDPTPYDQNPIAVGALHAVKNNIITVCSAGNYGPAPYSVRNTAPWIITVSASSLDRMFLAAVELGNGEKLQGETVTPYNLERKWYPLVRAGQIAHPEVPKYLLDQCLPGSLSSDKAKGKIVFCLRGNGTRVAKGAEVMRAGGVGLIVGNSEAFGEDISVDSHLLPANAVGYQNAMKILDYIDSTNNAMAYITPAKTVSHGITAPHMAGFTSVGPSPVSEAVLKPDITAPGLNILAAWSEGDSPTKMDLDHRVVKYNFLSGTSMSCPHIAGAAALLRAIHPTWSSAAIRSALMTTAAVLNNKDKPITDAFGNEANPFLFGSGHFMPKQAADPGLVYDASYEDYLLYLCSIGYNLKDLTPNFRCPTNPPAPHDLNYPSIAIPQLQGTVVTYRTVTNVGSNRSVYYSLVKAPLGVSVNIYPPILYFNESGEKKTFTITIQAENLEGAYYFAKNKYQFGWYTWRDSFGTYNVRSPIAVALA</sequence>
<dbReference type="PRINTS" id="PR00723">
    <property type="entry name" value="SUBTILISIN"/>
</dbReference>
<keyword evidence="4 6" id="KW-0378">Hydrolase</keyword>
<reference evidence="13" key="1">
    <citation type="submission" date="2025-08" db="UniProtKB">
        <authorList>
            <consortium name="RefSeq"/>
        </authorList>
    </citation>
    <scope>IDENTIFICATION</scope>
    <source>
        <tissue evidence="13">Leaves</tissue>
    </source>
</reference>
<gene>
    <name evidence="13" type="primary">LOC140014725</name>
</gene>
<dbReference type="GeneID" id="140014725"/>
<dbReference type="Pfam" id="PF17766">
    <property type="entry name" value="fn3_6"/>
    <property type="match status" value="1"/>
</dbReference>
<keyword evidence="3 7" id="KW-0732">Signal</keyword>
<dbReference type="Pfam" id="PF05922">
    <property type="entry name" value="Inhibitor_I9"/>
    <property type="match status" value="1"/>
</dbReference>
<evidence type="ECO:0000256" key="1">
    <source>
        <dbReference type="ARBA" id="ARBA00011073"/>
    </source>
</evidence>
<dbReference type="PANTHER" id="PTHR10795">
    <property type="entry name" value="PROPROTEIN CONVERTASE SUBTILISIN/KEXIN"/>
    <property type="match status" value="1"/>
</dbReference>
<evidence type="ECO:0000313" key="12">
    <source>
        <dbReference type="Proteomes" id="UP001652660"/>
    </source>
</evidence>
<feature type="active site" description="Charge relay system" evidence="6">
    <location>
        <position position="147"/>
    </location>
</feature>
<protein>
    <submittedName>
        <fullName evidence="13">Subtilisin-like protease SBT5.6</fullName>
    </submittedName>
</protein>
<accession>A0ABM4VQW8</accession>
<dbReference type="InterPro" id="IPR010259">
    <property type="entry name" value="S8pro/Inhibitor_I9"/>
</dbReference>
<dbReference type="InterPro" id="IPR036852">
    <property type="entry name" value="Peptidase_S8/S53_dom_sf"/>
</dbReference>
<feature type="signal peptide" evidence="7">
    <location>
        <begin position="1"/>
        <end position="21"/>
    </location>
</feature>
<feature type="active site" description="Charge relay system" evidence="6">
    <location>
        <position position="220"/>
    </location>
</feature>
<dbReference type="Proteomes" id="UP001652660">
    <property type="component" value="Chromosome 9e"/>
</dbReference>
<feature type="chain" id="PRO_5045114228" evidence="7">
    <location>
        <begin position="22"/>
        <end position="779"/>
    </location>
</feature>
<name>A0ABM4VQW8_COFAR</name>
<evidence type="ECO:0000313" key="13">
    <source>
        <dbReference type="RefSeq" id="XP_071921934.1"/>
    </source>
</evidence>
<feature type="active site" description="Charge relay system" evidence="6">
    <location>
        <position position="564"/>
    </location>
</feature>
<evidence type="ECO:0000256" key="5">
    <source>
        <dbReference type="ARBA" id="ARBA00022825"/>
    </source>
</evidence>
<feature type="domain" description="Peptidase S8/S53" evidence="8">
    <location>
        <begin position="138"/>
        <end position="623"/>
    </location>
</feature>
<evidence type="ECO:0000259" key="8">
    <source>
        <dbReference type="Pfam" id="PF00082"/>
    </source>
</evidence>
<dbReference type="PROSITE" id="PS51892">
    <property type="entry name" value="SUBTILASE"/>
    <property type="match status" value="1"/>
</dbReference>
<dbReference type="InterPro" id="IPR003137">
    <property type="entry name" value="PA_domain"/>
</dbReference>
<evidence type="ECO:0000256" key="3">
    <source>
        <dbReference type="ARBA" id="ARBA00022729"/>
    </source>
</evidence>
<dbReference type="Gene3D" id="3.50.30.30">
    <property type="match status" value="1"/>
</dbReference>
<keyword evidence="5 6" id="KW-0720">Serine protease</keyword>
<dbReference type="Gene3D" id="2.60.40.2310">
    <property type="match status" value="1"/>
</dbReference>
<dbReference type="Pfam" id="PF02225">
    <property type="entry name" value="PA"/>
    <property type="match status" value="1"/>
</dbReference>
<feature type="domain" description="PA" evidence="9">
    <location>
        <begin position="414"/>
        <end position="478"/>
    </location>
</feature>
<dbReference type="InterPro" id="IPR015500">
    <property type="entry name" value="Peptidase_S8_subtilisin-rel"/>
</dbReference>
<dbReference type="CDD" id="cd04852">
    <property type="entry name" value="Peptidases_S8_3"/>
    <property type="match status" value="1"/>
</dbReference>
<feature type="domain" description="Subtilisin-like protease fibronectin type-III" evidence="11">
    <location>
        <begin position="673"/>
        <end position="776"/>
    </location>
</feature>
<keyword evidence="2 6" id="KW-0645">Protease</keyword>
<dbReference type="InterPro" id="IPR041469">
    <property type="entry name" value="Subtilisin-like_FN3"/>
</dbReference>
<evidence type="ECO:0000256" key="6">
    <source>
        <dbReference type="PROSITE-ProRule" id="PRU01240"/>
    </source>
</evidence>
<dbReference type="RefSeq" id="XP_071921934.1">
    <property type="nucleotide sequence ID" value="XM_072065833.1"/>
</dbReference>